<accession>A0A3S2PDH5</accession>
<proteinExistence type="predicted"/>
<dbReference type="AlphaFoldDB" id="A0A3S2PDH5"/>
<name>A0A3S2PDH5_ORYJA</name>
<reference evidence="1 2" key="1">
    <citation type="submission" date="2018-11" db="EMBL/GenBank/DDBJ databases">
        <authorList>
            <person name="Lopez-Roques C."/>
            <person name="Donnadieu C."/>
            <person name="Bouchez O."/>
            <person name="Klopp C."/>
            <person name="Cabau C."/>
            <person name="Zahm M."/>
        </authorList>
    </citation>
    <scope>NUCLEOTIDE SEQUENCE [LARGE SCALE GENOMIC DNA]</scope>
    <source>
        <strain evidence="1">RS831</strain>
        <tissue evidence="1">Whole body</tissue>
    </source>
</reference>
<gene>
    <name evidence="1" type="ORF">OJAV_G00041150</name>
</gene>
<sequence length="80" mass="8820">MISRGAREREKEGLFSCFPDFSSLSSAVFFSYIPSLTLDLEAEHFLDFLQVSLPRLRVVCGAPGERSLGLDGSALLQNHS</sequence>
<evidence type="ECO:0000313" key="2">
    <source>
        <dbReference type="Proteomes" id="UP000283210"/>
    </source>
</evidence>
<keyword evidence="2" id="KW-1185">Reference proteome</keyword>
<evidence type="ECO:0000313" key="1">
    <source>
        <dbReference type="EMBL" id="RVE72765.1"/>
    </source>
</evidence>
<reference evidence="1 2" key="2">
    <citation type="submission" date="2019-01" db="EMBL/GenBank/DDBJ databases">
        <title>A chromosome length genome reference of the Java medaka (oryzias javanicus).</title>
        <authorList>
            <person name="Herpin A."/>
            <person name="Takehana Y."/>
            <person name="Naruse K."/>
            <person name="Ansai S."/>
            <person name="Kawaguchi M."/>
        </authorList>
    </citation>
    <scope>NUCLEOTIDE SEQUENCE [LARGE SCALE GENOMIC DNA]</scope>
    <source>
        <strain evidence="1">RS831</strain>
        <tissue evidence="1">Whole body</tissue>
    </source>
</reference>
<organism evidence="1 2">
    <name type="scientific">Oryzias javanicus</name>
    <name type="common">Javanese ricefish</name>
    <name type="synonym">Aplocheilus javanicus</name>
    <dbReference type="NCBI Taxonomy" id="123683"/>
    <lineage>
        <taxon>Eukaryota</taxon>
        <taxon>Metazoa</taxon>
        <taxon>Chordata</taxon>
        <taxon>Craniata</taxon>
        <taxon>Vertebrata</taxon>
        <taxon>Euteleostomi</taxon>
        <taxon>Actinopterygii</taxon>
        <taxon>Neopterygii</taxon>
        <taxon>Teleostei</taxon>
        <taxon>Neoteleostei</taxon>
        <taxon>Acanthomorphata</taxon>
        <taxon>Ovalentaria</taxon>
        <taxon>Atherinomorphae</taxon>
        <taxon>Beloniformes</taxon>
        <taxon>Adrianichthyidae</taxon>
        <taxon>Oryziinae</taxon>
        <taxon>Oryzias</taxon>
    </lineage>
</organism>
<protein>
    <submittedName>
        <fullName evidence="1">Uncharacterized protein</fullName>
    </submittedName>
</protein>
<dbReference type="Proteomes" id="UP000283210">
    <property type="component" value="Chromosome 5"/>
</dbReference>
<dbReference type="EMBL" id="CM012441">
    <property type="protein sequence ID" value="RVE72765.1"/>
    <property type="molecule type" value="Genomic_DNA"/>
</dbReference>